<evidence type="ECO:0000313" key="2">
    <source>
        <dbReference type="EMBL" id="GAA0389298.1"/>
    </source>
</evidence>
<feature type="domain" description="DUF6456" evidence="1">
    <location>
        <begin position="104"/>
        <end position="238"/>
    </location>
</feature>
<comment type="caution">
    <text evidence="2">The sequence shown here is derived from an EMBL/GenBank/DDBJ whole genome shotgun (WGS) entry which is preliminary data.</text>
</comment>
<evidence type="ECO:0000259" key="1">
    <source>
        <dbReference type="Pfam" id="PF20057"/>
    </source>
</evidence>
<gene>
    <name evidence="2" type="ORF">GCM10009093_14920</name>
</gene>
<dbReference type="EMBL" id="BAAAEJ010000007">
    <property type="protein sequence ID" value="GAA0389298.1"/>
    <property type="molecule type" value="Genomic_DNA"/>
</dbReference>
<organism evidence="2 3">
    <name type="scientific">Brevundimonas terrae</name>
    <dbReference type="NCBI Taxonomy" id="363631"/>
    <lineage>
        <taxon>Bacteria</taxon>
        <taxon>Pseudomonadati</taxon>
        <taxon>Pseudomonadota</taxon>
        <taxon>Alphaproteobacteria</taxon>
        <taxon>Caulobacterales</taxon>
        <taxon>Caulobacteraceae</taxon>
        <taxon>Brevundimonas</taxon>
    </lineage>
</organism>
<keyword evidence="3" id="KW-1185">Reference proteome</keyword>
<accession>A0ABN0YB25</accession>
<reference evidence="2 3" key="1">
    <citation type="journal article" date="2019" name="Int. J. Syst. Evol. Microbiol.">
        <title>The Global Catalogue of Microorganisms (GCM) 10K type strain sequencing project: providing services to taxonomists for standard genome sequencing and annotation.</title>
        <authorList>
            <consortium name="The Broad Institute Genomics Platform"/>
            <consortium name="The Broad Institute Genome Sequencing Center for Infectious Disease"/>
            <person name="Wu L."/>
            <person name="Ma J."/>
        </authorList>
    </citation>
    <scope>NUCLEOTIDE SEQUENCE [LARGE SCALE GENOMIC DNA]</scope>
    <source>
        <strain evidence="2 3">JCM 13476</strain>
    </source>
</reference>
<dbReference type="Proteomes" id="UP001500791">
    <property type="component" value="Unassembled WGS sequence"/>
</dbReference>
<dbReference type="Pfam" id="PF20057">
    <property type="entry name" value="DUF6456"/>
    <property type="match status" value="1"/>
</dbReference>
<name>A0ABN0YB25_9CAUL</name>
<proteinExistence type="predicted"/>
<dbReference type="InterPro" id="IPR045599">
    <property type="entry name" value="DUF6456"/>
</dbReference>
<dbReference type="RefSeq" id="WP_167176414.1">
    <property type="nucleotide sequence ID" value="NZ_BAAAEJ010000007.1"/>
</dbReference>
<sequence>MTDTRMLERARRLIERPDAWLDETGQGYPLRLGGDRRGRVVLLLDEPAFRAITEQPGLRRRTGGGWSARRMAANDAPSRPAGCPGQIIGERTLMDSEGNAIQHRANLGESPIAWLARRKDHSGRPWLAPAEVAAGERLRLDAEAALRGPSLTMRWDGLPRSRSGASPARIEPTDRAISASARVEAALAAAGPHLRAMLEQVCVRGSSLQLAEQALALRRRQGKTVLKEGLQVLARYYGLTL</sequence>
<evidence type="ECO:0000313" key="3">
    <source>
        <dbReference type="Proteomes" id="UP001500791"/>
    </source>
</evidence>
<protein>
    <submittedName>
        <fullName evidence="2">DUF6456 domain-containing protein</fullName>
    </submittedName>
</protein>